<organism evidence="2 3">
    <name type="scientific">Sphingomonas ursincola</name>
    <dbReference type="NCBI Taxonomy" id="56361"/>
    <lineage>
        <taxon>Bacteria</taxon>
        <taxon>Pseudomonadati</taxon>
        <taxon>Pseudomonadota</taxon>
        <taxon>Alphaproteobacteria</taxon>
        <taxon>Sphingomonadales</taxon>
        <taxon>Sphingomonadaceae</taxon>
        <taxon>Sphingomonas</taxon>
    </lineage>
</organism>
<feature type="transmembrane region" description="Helical" evidence="1">
    <location>
        <begin position="339"/>
        <end position="364"/>
    </location>
</feature>
<dbReference type="EMBL" id="VDES01000001">
    <property type="protein sequence ID" value="MBA1373721.1"/>
    <property type="molecule type" value="Genomic_DNA"/>
</dbReference>
<feature type="transmembrane region" description="Helical" evidence="1">
    <location>
        <begin position="198"/>
        <end position="220"/>
    </location>
</feature>
<keyword evidence="1" id="KW-0812">Transmembrane</keyword>
<dbReference type="InterPro" id="IPR005625">
    <property type="entry name" value="PepSY-ass_TM"/>
</dbReference>
<name>A0A7V8RC32_9SPHN</name>
<protein>
    <submittedName>
        <fullName evidence="2">PepSY domain-containing protein</fullName>
    </submittedName>
</protein>
<reference evidence="2 3" key="1">
    <citation type="journal article" date="1994" name="Int. J. Syst. Bacteriol.">
        <title>Phylogenetic positions of novel aerobic, bacteriochlorophyll a-containing bacteria and description of Roseococcus thiosulfatophilus gen. nov., sp. nov., Erythromicrobium ramosum gen. nov., sp. nov., and Erythrobacter litoralis sp. nov.</title>
        <authorList>
            <person name="Yurkov V."/>
            <person name="Stackebrandt E."/>
            <person name="Holmes A."/>
            <person name="Fuerst J.A."/>
            <person name="Hugenholtz P."/>
            <person name="Golecki J."/>
            <person name="Gad'on N."/>
            <person name="Gorlenko V.M."/>
            <person name="Kompantseva E.I."/>
            <person name="Drews G."/>
        </authorList>
    </citation>
    <scope>NUCLEOTIDE SEQUENCE [LARGE SCALE GENOMIC DNA]</scope>
    <source>
        <strain evidence="2 3">KR-99</strain>
    </source>
</reference>
<dbReference type="Pfam" id="PF03929">
    <property type="entry name" value="PepSY_TM"/>
    <property type="match status" value="1"/>
</dbReference>
<feature type="transmembrane region" description="Helical" evidence="1">
    <location>
        <begin position="149"/>
        <end position="177"/>
    </location>
</feature>
<evidence type="ECO:0000313" key="3">
    <source>
        <dbReference type="Proteomes" id="UP000589292"/>
    </source>
</evidence>
<sequence>MRLRPALVLWHRWFGLLGALWLFLLGATGSILVFYEEIDHGLNADWFTASPGPTLPVSQLVGAAIGAHPGNRPGYIDLPDEPGDVVTVYLEPIASAGQSAVSPSYWQVFVDPATAKVLGARDANAIDLSRRGIMSFLYTFHYSLHLGAWMTWILGLVGLVWIIDHIASAVLSFPNAARWKESFRIRRRAAGHKRVFDLHRAVGLWLFPVTLTLAATGVYFNWSDDVLMAIDRISPLTKRPDQAAAALAEPLDRPPVSADQALALAGAARVDSLSYNPAKGIYWLRLFDPRDIDSNGNRWLFVDARSGAVVGDRHFSEGSAGDVVVAWQFPLHSGKAFGWAGRIAIFLSGIALCTFVVTGLMIWWRKRSARHVAVRRSAAQTERSVAPAE</sequence>
<dbReference type="PANTHER" id="PTHR34219">
    <property type="entry name" value="IRON-REGULATED INNER MEMBRANE PROTEIN-RELATED"/>
    <property type="match status" value="1"/>
</dbReference>
<keyword evidence="3" id="KW-1185">Reference proteome</keyword>
<evidence type="ECO:0000313" key="2">
    <source>
        <dbReference type="EMBL" id="MBA1373721.1"/>
    </source>
</evidence>
<gene>
    <name evidence="2" type="ORF">FG486_05175</name>
</gene>
<dbReference type="RefSeq" id="WP_181266686.1">
    <property type="nucleotide sequence ID" value="NZ_BAAAGB010000002.1"/>
</dbReference>
<dbReference type="AlphaFoldDB" id="A0A7V8RC32"/>
<comment type="caution">
    <text evidence="2">The sequence shown here is derived from an EMBL/GenBank/DDBJ whole genome shotgun (WGS) entry which is preliminary data.</text>
</comment>
<evidence type="ECO:0000256" key="1">
    <source>
        <dbReference type="SAM" id="Phobius"/>
    </source>
</evidence>
<proteinExistence type="predicted"/>
<keyword evidence="1" id="KW-0472">Membrane</keyword>
<dbReference type="Proteomes" id="UP000589292">
    <property type="component" value="Unassembled WGS sequence"/>
</dbReference>
<dbReference type="PANTHER" id="PTHR34219:SF5">
    <property type="entry name" value="BLR4505 PROTEIN"/>
    <property type="match status" value="1"/>
</dbReference>
<accession>A0A7V8RC32</accession>
<keyword evidence="1" id="KW-1133">Transmembrane helix</keyword>